<comment type="caution">
    <text evidence="1">The sequence shown here is derived from an EMBL/GenBank/DDBJ whole genome shotgun (WGS) entry which is preliminary data.</text>
</comment>
<dbReference type="EMBL" id="JBANRG010000045">
    <property type="protein sequence ID" value="KAK7446007.1"/>
    <property type="molecule type" value="Genomic_DNA"/>
</dbReference>
<dbReference type="InterPro" id="IPR001141">
    <property type="entry name" value="Ribosomal_eL27"/>
</dbReference>
<gene>
    <name evidence="1" type="primary">RPL27B_2</name>
    <name evidence="1" type="ORF">VKT23_014630</name>
</gene>
<reference evidence="1 2" key="1">
    <citation type="submission" date="2024-01" db="EMBL/GenBank/DDBJ databases">
        <title>A draft genome for the cacao thread blight pathogen Marasmiellus scandens.</title>
        <authorList>
            <person name="Baruah I.K."/>
            <person name="Leung J."/>
            <person name="Bukari Y."/>
            <person name="Amoako-Attah I."/>
            <person name="Meinhardt L.W."/>
            <person name="Bailey B.A."/>
            <person name="Cohen S.P."/>
        </authorList>
    </citation>
    <scope>NUCLEOTIDE SEQUENCE [LARGE SCALE GENOMIC DNA]</scope>
    <source>
        <strain evidence="1 2">GH-19</strain>
    </source>
</reference>
<keyword evidence="1" id="KW-0689">Ribosomal protein</keyword>
<dbReference type="Proteomes" id="UP001498398">
    <property type="component" value="Unassembled WGS sequence"/>
</dbReference>
<proteinExistence type="predicted"/>
<dbReference type="GO" id="GO:0005840">
    <property type="term" value="C:ribosome"/>
    <property type="evidence" value="ECO:0007669"/>
    <property type="project" value="UniProtKB-KW"/>
</dbReference>
<accession>A0ABR1J032</accession>
<name>A0ABR1J032_9AGAR</name>
<evidence type="ECO:0000313" key="2">
    <source>
        <dbReference type="Proteomes" id="UP001498398"/>
    </source>
</evidence>
<dbReference type="InterPro" id="IPR038655">
    <property type="entry name" value="Ribosomal_eL27_sf"/>
</dbReference>
<dbReference type="Gene3D" id="2.30.30.770">
    <property type="match status" value="1"/>
</dbReference>
<keyword evidence="1" id="KW-0687">Ribonucleoprotein</keyword>
<sequence length="65" mass="7643">MGMGQKKLAERSKVKPFIKGLKGAVANDTFKQPTQHKDAKKNIKKQLEERYTMGKDKWFYQPLRF</sequence>
<organism evidence="1 2">
    <name type="scientific">Marasmiellus scandens</name>
    <dbReference type="NCBI Taxonomy" id="2682957"/>
    <lineage>
        <taxon>Eukaryota</taxon>
        <taxon>Fungi</taxon>
        <taxon>Dikarya</taxon>
        <taxon>Basidiomycota</taxon>
        <taxon>Agaricomycotina</taxon>
        <taxon>Agaricomycetes</taxon>
        <taxon>Agaricomycetidae</taxon>
        <taxon>Agaricales</taxon>
        <taxon>Marasmiineae</taxon>
        <taxon>Omphalotaceae</taxon>
        <taxon>Marasmiellus</taxon>
    </lineage>
</organism>
<keyword evidence="2" id="KW-1185">Reference proteome</keyword>
<protein>
    <submittedName>
        <fullName evidence="1">60S ribosomal protein L27B</fullName>
    </submittedName>
</protein>
<evidence type="ECO:0000313" key="1">
    <source>
        <dbReference type="EMBL" id="KAK7446007.1"/>
    </source>
</evidence>
<dbReference type="Pfam" id="PF01777">
    <property type="entry name" value="Ribosomal_L27e"/>
    <property type="match status" value="1"/>
</dbReference>